<feature type="transmembrane region" description="Helical" evidence="7">
    <location>
        <begin position="241"/>
        <end position="260"/>
    </location>
</feature>
<dbReference type="GO" id="GO:0016020">
    <property type="term" value="C:membrane"/>
    <property type="evidence" value="ECO:0007669"/>
    <property type="project" value="UniProtKB-SubCell"/>
</dbReference>
<evidence type="ECO:0000313" key="10">
    <source>
        <dbReference type="Proteomes" id="UP000250266"/>
    </source>
</evidence>
<feature type="region of interest" description="Disordered" evidence="6">
    <location>
        <begin position="313"/>
        <end position="339"/>
    </location>
</feature>
<evidence type="ECO:0000256" key="1">
    <source>
        <dbReference type="ARBA" id="ARBA00004141"/>
    </source>
</evidence>
<reference evidence="9 10" key="1">
    <citation type="journal article" date="2016" name="Nat. Commun.">
        <title>Ectomycorrhizal ecology is imprinted in the genome of the dominant symbiotic fungus Cenococcum geophilum.</title>
        <authorList>
            <consortium name="DOE Joint Genome Institute"/>
            <person name="Peter M."/>
            <person name="Kohler A."/>
            <person name="Ohm R.A."/>
            <person name="Kuo A."/>
            <person name="Krutzmann J."/>
            <person name="Morin E."/>
            <person name="Arend M."/>
            <person name="Barry K.W."/>
            <person name="Binder M."/>
            <person name="Choi C."/>
            <person name="Clum A."/>
            <person name="Copeland A."/>
            <person name="Grisel N."/>
            <person name="Haridas S."/>
            <person name="Kipfer T."/>
            <person name="LaButti K."/>
            <person name="Lindquist E."/>
            <person name="Lipzen A."/>
            <person name="Maire R."/>
            <person name="Meier B."/>
            <person name="Mihaltcheva S."/>
            <person name="Molinier V."/>
            <person name="Murat C."/>
            <person name="Poggeler S."/>
            <person name="Quandt C.A."/>
            <person name="Sperisen C."/>
            <person name="Tritt A."/>
            <person name="Tisserant E."/>
            <person name="Crous P.W."/>
            <person name="Henrissat B."/>
            <person name="Nehls U."/>
            <person name="Egli S."/>
            <person name="Spatafora J.W."/>
            <person name="Grigoriev I.V."/>
            <person name="Martin F.M."/>
        </authorList>
    </citation>
    <scope>NUCLEOTIDE SEQUENCE [LARGE SCALE GENOMIC DNA]</scope>
    <source>
        <strain evidence="9 10">CBS 459.81</strain>
    </source>
</reference>
<dbReference type="AlphaFoldDB" id="A0A8E2JA33"/>
<keyword evidence="4 7" id="KW-0472">Membrane</keyword>
<evidence type="ECO:0000256" key="4">
    <source>
        <dbReference type="ARBA" id="ARBA00023136"/>
    </source>
</evidence>
<keyword evidence="10" id="KW-1185">Reference proteome</keyword>
<keyword evidence="3 7" id="KW-1133">Transmembrane helix</keyword>
<protein>
    <recommendedName>
        <fullName evidence="8">Rhodopsin domain-containing protein</fullName>
    </recommendedName>
</protein>
<dbReference type="OrthoDB" id="3923077at2759"/>
<dbReference type="EMBL" id="KV745385">
    <property type="protein sequence ID" value="OCK74960.1"/>
    <property type="molecule type" value="Genomic_DNA"/>
</dbReference>
<evidence type="ECO:0000256" key="3">
    <source>
        <dbReference type="ARBA" id="ARBA00022989"/>
    </source>
</evidence>
<feature type="compositionally biased region" description="Basic and acidic residues" evidence="6">
    <location>
        <begin position="328"/>
        <end position="339"/>
    </location>
</feature>
<feature type="transmembrane region" description="Helical" evidence="7">
    <location>
        <begin position="169"/>
        <end position="189"/>
    </location>
</feature>
<feature type="compositionally biased region" description="Polar residues" evidence="6">
    <location>
        <begin position="314"/>
        <end position="323"/>
    </location>
</feature>
<feature type="transmembrane region" description="Helical" evidence="7">
    <location>
        <begin position="6"/>
        <end position="29"/>
    </location>
</feature>
<comment type="similarity">
    <text evidence="5">Belongs to the SAT4 family.</text>
</comment>
<dbReference type="Pfam" id="PF20684">
    <property type="entry name" value="Fung_rhodopsin"/>
    <property type="match status" value="1"/>
</dbReference>
<name>A0A8E2JA33_9PEZI</name>
<evidence type="ECO:0000256" key="7">
    <source>
        <dbReference type="SAM" id="Phobius"/>
    </source>
</evidence>
<gene>
    <name evidence="9" type="ORF">K432DRAFT_309581</name>
</gene>
<feature type="transmembrane region" description="Helical" evidence="7">
    <location>
        <begin position="84"/>
        <end position="107"/>
    </location>
</feature>
<evidence type="ECO:0000259" key="8">
    <source>
        <dbReference type="Pfam" id="PF20684"/>
    </source>
</evidence>
<dbReference type="InterPro" id="IPR049326">
    <property type="entry name" value="Rhodopsin_dom_fungi"/>
</dbReference>
<feature type="transmembrane region" description="Helical" evidence="7">
    <location>
        <begin position="119"/>
        <end position="140"/>
    </location>
</feature>
<feature type="transmembrane region" description="Helical" evidence="7">
    <location>
        <begin position="201"/>
        <end position="221"/>
    </location>
</feature>
<evidence type="ECO:0000256" key="5">
    <source>
        <dbReference type="ARBA" id="ARBA00038359"/>
    </source>
</evidence>
<evidence type="ECO:0000313" key="9">
    <source>
        <dbReference type="EMBL" id="OCK74960.1"/>
    </source>
</evidence>
<dbReference type="Proteomes" id="UP000250266">
    <property type="component" value="Unassembled WGS sequence"/>
</dbReference>
<evidence type="ECO:0000256" key="6">
    <source>
        <dbReference type="SAM" id="MobiDB-lite"/>
    </source>
</evidence>
<sequence length="357" mass="39646">MDDRSHEVLAVAIFFLILSWVTVSLRVYVRAGMLKSFGLDDWIMVLTLLLFTVYLACQIGGVIYGTGRHIANLKPQNAEKALHFWYLCELFYILSTCMLKIALGVFLLRVAVRKLHIWIIRLVMLGTIVFGTSYFFLVLFQCGPVSEFWMVSPGSSKCLNTKVITGTTYAAGALTTVSDWTFGILPIFIVWDLKISRKAKFMVAGILAFAAIGSTATIVRIPYVHGLAETSDFLWTTTDIAIWSTVEPGIGITAGCIATLRPILQVVLWRTGLSMTVPTSAHWLGAGRGQKRQSHFGYHRNYGLDELRPDKVGTITSVTGPQNRSRRDRSTSEERMVGKGINKEVVVEHTTEASDAV</sequence>
<keyword evidence="2 7" id="KW-0812">Transmembrane</keyword>
<feature type="transmembrane region" description="Helical" evidence="7">
    <location>
        <begin position="41"/>
        <end position="64"/>
    </location>
</feature>
<dbReference type="PANTHER" id="PTHR33048:SF96">
    <property type="entry name" value="INTEGRAL MEMBRANE PROTEIN"/>
    <property type="match status" value="1"/>
</dbReference>
<comment type="subcellular location">
    <subcellularLocation>
        <location evidence="1">Membrane</location>
        <topology evidence="1">Multi-pass membrane protein</topology>
    </subcellularLocation>
</comment>
<dbReference type="PANTHER" id="PTHR33048">
    <property type="entry name" value="PTH11-LIKE INTEGRAL MEMBRANE PROTEIN (AFU_ORTHOLOGUE AFUA_5G11245)"/>
    <property type="match status" value="1"/>
</dbReference>
<dbReference type="InterPro" id="IPR052337">
    <property type="entry name" value="SAT4-like"/>
</dbReference>
<accession>A0A8E2JA33</accession>
<feature type="domain" description="Rhodopsin" evidence="8">
    <location>
        <begin position="25"/>
        <end position="265"/>
    </location>
</feature>
<proteinExistence type="inferred from homology"/>
<evidence type="ECO:0000256" key="2">
    <source>
        <dbReference type="ARBA" id="ARBA00022692"/>
    </source>
</evidence>
<organism evidence="9 10">
    <name type="scientific">Lepidopterella palustris CBS 459.81</name>
    <dbReference type="NCBI Taxonomy" id="1314670"/>
    <lineage>
        <taxon>Eukaryota</taxon>
        <taxon>Fungi</taxon>
        <taxon>Dikarya</taxon>
        <taxon>Ascomycota</taxon>
        <taxon>Pezizomycotina</taxon>
        <taxon>Dothideomycetes</taxon>
        <taxon>Pleosporomycetidae</taxon>
        <taxon>Mytilinidiales</taxon>
        <taxon>Argynnaceae</taxon>
        <taxon>Lepidopterella</taxon>
    </lineage>
</organism>